<organism evidence="1 2">
    <name type="scientific">Sphenostylis stenocarpa</name>
    <dbReference type="NCBI Taxonomy" id="92480"/>
    <lineage>
        <taxon>Eukaryota</taxon>
        <taxon>Viridiplantae</taxon>
        <taxon>Streptophyta</taxon>
        <taxon>Embryophyta</taxon>
        <taxon>Tracheophyta</taxon>
        <taxon>Spermatophyta</taxon>
        <taxon>Magnoliopsida</taxon>
        <taxon>eudicotyledons</taxon>
        <taxon>Gunneridae</taxon>
        <taxon>Pentapetalae</taxon>
        <taxon>rosids</taxon>
        <taxon>fabids</taxon>
        <taxon>Fabales</taxon>
        <taxon>Fabaceae</taxon>
        <taxon>Papilionoideae</taxon>
        <taxon>50 kb inversion clade</taxon>
        <taxon>NPAAA clade</taxon>
        <taxon>indigoferoid/millettioid clade</taxon>
        <taxon>Phaseoleae</taxon>
        <taxon>Sphenostylis</taxon>
    </lineage>
</organism>
<dbReference type="AlphaFoldDB" id="A0AA86VM92"/>
<evidence type="ECO:0000313" key="2">
    <source>
        <dbReference type="Proteomes" id="UP001189624"/>
    </source>
</evidence>
<gene>
    <name evidence="1" type="ORF">AYBTSS11_LOCUS21931</name>
</gene>
<dbReference type="EMBL" id="OY731404">
    <property type="protein sequence ID" value="CAJ1968837.1"/>
    <property type="molecule type" value="Genomic_DNA"/>
</dbReference>
<dbReference type="Gramene" id="rna-AYBTSS11_LOCUS21931">
    <property type="protein sequence ID" value="CAJ1968837.1"/>
    <property type="gene ID" value="gene-AYBTSS11_LOCUS21931"/>
</dbReference>
<sequence length="68" mass="7637">GKLFLDSESIQVRVDAAMLLKQLDFLVNNLKTKLFEKLEQSITDIQLNPVEISNVYGDCSAHEVTNAK</sequence>
<name>A0AA86VM92_9FABA</name>
<keyword evidence="2" id="KW-1185">Reference proteome</keyword>
<proteinExistence type="predicted"/>
<reference evidence="1" key="1">
    <citation type="submission" date="2023-10" db="EMBL/GenBank/DDBJ databases">
        <authorList>
            <person name="Domelevo Entfellner J.-B."/>
        </authorList>
    </citation>
    <scope>NUCLEOTIDE SEQUENCE</scope>
</reference>
<protein>
    <submittedName>
        <fullName evidence="1">Uncharacterized protein</fullName>
    </submittedName>
</protein>
<accession>A0AA86VM92</accession>
<evidence type="ECO:0000313" key="1">
    <source>
        <dbReference type="EMBL" id="CAJ1968837.1"/>
    </source>
</evidence>
<feature type="non-terminal residue" evidence="1">
    <location>
        <position position="1"/>
    </location>
</feature>
<dbReference type="Proteomes" id="UP001189624">
    <property type="component" value="Chromosome 7"/>
</dbReference>